<keyword evidence="3 9" id="KW-0812">Transmembrane</keyword>
<comment type="subcellular location">
    <subcellularLocation>
        <location evidence="1">Membrane</location>
        <topology evidence="1">Multi-pass membrane protein</topology>
    </subcellularLocation>
</comment>
<reference evidence="12" key="1">
    <citation type="submission" date="2016-11" db="UniProtKB">
        <authorList>
            <consortium name="WormBaseParasite"/>
        </authorList>
    </citation>
    <scope>IDENTIFICATION</scope>
</reference>
<organism evidence="11 12">
    <name type="scientific">Caenorhabditis tropicalis</name>
    <dbReference type="NCBI Taxonomy" id="1561998"/>
    <lineage>
        <taxon>Eukaryota</taxon>
        <taxon>Metazoa</taxon>
        <taxon>Ecdysozoa</taxon>
        <taxon>Nematoda</taxon>
        <taxon>Chromadorea</taxon>
        <taxon>Rhabditida</taxon>
        <taxon>Rhabditina</taxon>
        <taxon>Rhabditomorpha</taxon>
        <taxon>Rhabditoidea</taxon>
        <taxon>Rhabditidae</taxon>
        <taxon>Peloderinae</taxon>
        <taxon>Caenorhabditis</taxon>
    </lineage>
</organism>
<dbReference type="SUPFAM" id="SSF81327">
    <property type="entry name" value="Small-conductance potassium channel"/>
    <property type="match status" value="1"/>
</dbReference>
<feature type="transmembrane region" description="Helical" evidence="9">
    <location>
        <begin position="315"/>
        <end position="332"/>
    </location>
</feature>
<feature type="compositionally biased region" description="Low complexity" evidence="8">
    <location>
        <begin position="569"/>
        <end position="587"/>
    </location>
</feature>
<proteinExistence type="predicted"/>
<sequence>MYDKIGANIPQVTLFSNSVFLNDDAMPDERCGNGGIRFDCDGSEEGIVQGASASIPNPRKITGFRRRQSGYGIAISSDSTAKMRCRLRKQLFIRRNKVCDISLFLAVLGLILVIIDSELTALSSTTGITKNSPISIILRSACVASTFLLICCLVNYHAIEVKIALIDSGADDWRVAFSTDRFIKMLIEILICMICPFPEIFSDGLMKMPYIDADTRNVKLIKVPVDVLLSVPMFLRSYLVCRFMVLHSKQFQDAATRSIAALNRISMDFRFVIKTMMADHPLRVLIVFTMSYWVCMSWMFTQCERYDGELEVEHYYLNSMWFIMVTFMSIGYGDIVPNTYCGRCLSITTGIVGAGVSSALIAIISRKLELSRAEKHVNNFMADSKLTNQRKNAAASVLQETWFIHKYKKAQHKGDDLRLRHHQRRFLHSINEFRRIKWDQRKLQEKGNSLLDVGKLHSDMHETLWEMHRTQDHFISQIDVLTQKIMELQMVLNTRPPCCAPTRVNPASNREYYSVSNKMANDVPIVIPTIPLPIQSPMLHTTQSHREPFEASTAVSDTIQSSATIPRISVGSTSSSTASDASSGNGSLPQCTVDQLSNCPTGGIYATVTTPLISNFEEV</sequence>
<keyword evidence="7" id="KW-0407">Ion channel</keyword>
<keyword evidence="11" id="KW-1185">Reference proteome</keyword>
<dbReference type="GO" id="GO:0005516">
    <property type="term" value="F:calmodulin binding"/>
    <property type="evidence" value="ECO:0007669"/>
    <property type="project" value="InterPro"/>
</dbReference>
<dbReference type="WBParaSite" id="Csp11.Scaffold630.g21912.t2">
    <property type="protein sequence ID" value="Csp11.Scaffold630.g21912.t2"/>
    <property type="gene ID" value="Csp11.Scaffold630.g21912"/>
</dbReference>
<evidence type="ECO:0000256" key="2">
    <source>
        <dbReference type="ARBA" id="ARBA00022448"/>
    </source>
</evidence>
<evidence type="ECO:0000313" key="11">
    <source>
        <dbReference type="Proteomes" id="UP000095282"/>
    </source>
</evidence>
<evidence type="ECO:0000256" key="4">
    <source>
        <dbReference type="ARBA" id="ARBA00022989"/>
    </source>
</evidence>
<dbReference type="InterPro" id="IPR004178">
    <property type="entry name" value="CaM-bd_dom"/>
</dbReference>
<dbReference type="GO" id="GO:0016020">
    <property type="term" value="C:membrane"/>
    <property type="evidence" value="ECO:0007669"/>
    <property type="project" value="UniProtKB-SubCell"/>
</dbReference>
<accession>A0A1I7V348</accession>
<keyword evidence="5" id="KW-0406">Ion transport</keyword>
<feature type="transmembrane region" description="Helical" evidence="9">
    <location>
        <begin position="98"/>
        <end position="116"/>
    </location>
</feature>
<dbReference type="STRING" id="1561998.A0A1I7V348"/>
<dbReference type="Pfam" id="PF03530">
    <property type="entry name" value="SK_channel"/>
    <property type="match status" value="1"/>
</dbReference>
<dbReference type="GO" id="GO:0016286">
    <property type="term" value="F:small conductance calcium-activated potassium channel activity"/>
    <property type="evidence" value="ECO:0007669"/>
    <property type="project" value="InterPro"/>
</dbReference>
<evidence type="ECO:0000256" key="1">
    <source>
        <dbReference type="ARBA" id="ARBA00004141"/>
    </source>
</evidence>
<keyword evidence="4 9" id="KW-1133">Transmembrane helix</keyword>
<name>A0A1I7V348_9PELO</name>
<evidence type="ECO:0000256" key="7">
    <source>
        <dbReference type="ARBA" id="ARBA00023303"/>
    </source>
</evidence>
<dbReference type="SUPFAM" id="SSF81324">
    <property type="entry name" value="Voltage-gated potassium channels"/>
    <property type="match status" value="1"/>
</dbReference>
<evidence type="ECO:0000256" key="6">
    <source>
        <dbReference type="ARBA" id="ARBA00023136"/>
    </source>
</evidence>
<dbReference type="FunFam" id="1.10.287.70:FF:000133">
    <property type="entry name" value="KCNN (Potassium K ChaNNel, calcium activated)-Like"/>
    <property type="match status" value="1"/>
</dbReference>
<evidence type="ECO:0000256" key="9">
    <source>
        <dbReference type="SAM" id="Phobius"/>
    </source>
</evidence>
<dbReference type="InterPro" id="IPR015449">
    <property type="entry name" value="K_chnl_Ca-activ_SK"/>
</dbReference>
<evidence type="ECO:0000256" key="3">
    <source>
        <dbReference type="ARBA" id="ARBA00022692"/>
    </source>
</evidence>
<feature type="region of interest" description="Disordered" evidence="8">
    <location>
        <begin position="565"/>
        <end position="587"/>
    </location>
</feature>
<dbReference type="InterPro" id="IPR036122">
    <property type="entry name" value="CaM-bd_dom_sf"/>
</dbReference>
<keyword evidence="6 9" id="KW-0472">Membrane</keyword>
<dbReference type="SMART" id="SM01053">
    <property type="entry name" value="CaMBD"/>
    <property type="match status" value="1"/>
</dbReference>
<dbReference type="Pfam" id="PF07885">
    <property type="entry name" value="Ion_trans_2"/>
    <property type="match status" value="1"/>
</dbReference>
<dbReference type="InterPro" id="IPR013099">
    <property type="entry name" value="K_chnl_dom"/>
</dbReference>
<feature type="transmembrane region" description="Helical" evidence="9">
    <location>
        <begin position="282"/>
        <end position="300"/>
    </location>
</feature>
<evidence type="ECO:0000259" key="10">
    <source>
        <dbReference type="SMART" id="SM01053"/>
    </source>
</evidence>
<feature type="domain" description="Calmodulin-binding" evidence="10">
    <location>
        <begin position="383"/>
        <end position="459"/>
    </location>
</feature>
<keyword evidence="2" id="KW-0813">Transport</keyword>
<feature type="transmembrane region" description="Helical" evidence="9">
    <location>
        <begin position="136"/>
        <end position="156"/>
    </location>
</feature>
<dbReference type="AlphaFoldDB" id="A0A1I7V348"/>
<evidence type="ECO:0000256" key="8">
    <source>
        <dbReference type="SAM" id="MobiDB-lite"/>
    </source>
</evidence>
<dbReference type="Gene3D" id="1.10.287.70">
    <property type="match status" value="2"/>
</dbReference>
<dbReference type="Pfam" id="PF02888">
    <property type="entry name" value="CaMBD"/>
    <property type="match status" value="1"/>
</dbReference>
<evidence type="ECO:0000256" key="5">
    <source>
        <dbReference type="ARBA" id="ARBA00023065"/>
    </source>
</evidence>
<dbReference type="PANTHER" id="PTHR10153">
    <property type="entry name" value="SMALL CONDUCTANCE CALCIUM-ACTIVATED POTASSIUM CHANNEL"/>
    <property type="match status" value="1"/>
</dbReference>
<dbReference type="Proteomes" id="UP000095282">
    <property type="component" value="Unplaced"/>
</dbReference>
<protein>
    <submittedName>
        <fullName evidence="12">CaMBD domain-containing protein</fullName>
    </submittedName>
</protein>
<feature type="transmembrane region" description="Helical" evidence="9">
    <location>
        <begin position="344"/>
        <end position="364"/>
    </location>
</feature>
<evidence type="ECO:0000313" key="12">
    <source>
        <dbReference type="WBParaSite" id="Csp11.Scaffold630.g21912.t2"/>
    </source>
</evidence>